<feature type="transmembrane region" description="Helical" evidence="1">
    <location>
        <begin position="95"/>
        <end position="114"/>
    </location>
</feature>
<evidence type="ECO:0000256" key="1">
    <source>
        <dbReference type="SAM" id="Phobius"/>
    </source>
</evidence>
<protein>
    <submittedName>
        <fullName evidence="2">Integral membrane protein</fullName>
    </submittedName>
</protein>
<evidence type="ECO:0000313" key="2">
    <source>
        <dbReference type="EMBL" id="UQC86232.1"/>
    </source>
</evidence>
<dbReference type="EMBL" id="CP019478">
    <property type="protein sequence ID" value="UQC86232.1"/>
    <property type="molecule type" value="Genomic_DNA"/>
</dbReference>
<evidence type="ECO:0000313" key="3">
    <source>
        <dbReference type="Proteomes" id="UP000830671"/>
    </source>
</evidence>
<feature type="transmembrane region" description="Helical" evidence="1">
    <location>
        <begin position="60"/>
        <end position="83"/>
    </location>
</feature>
<gene>
    <name evidence="2" type="ORF">CLUP02_11732</name>
</gene>
<keyword evidence="1" id="KW-0812">Transmembrane</keyword>
<keyword evidence="3" id="KW-1185">Reference proteome</keyword>
<feature type="transmembrane region" description="Helical" evidence="1">
    <location>
        <begin position="285"/>
        <end position="303"/>
    </location>
</feature>
<dbReference type="InterPro" id="IPR044926">
    <property type="entry name" value="RGS_subdomain_2"/>
</dbReference>
<accession>A0A9Q8SZ89</accession>
<organism evidence="2 3">
    <name type="scientific">Colletotrichum lupini</name>
    <dbReference type="NCBI Taxonomy" id="145971"/>
    <lineage>
        <taxon>Eukaryota</taxon>
        <taxon>Fungi</taxon>
        <taxon>Dikarya</taxon>
        <taxon>Ascomycota</taxon>
        <taxon>Pezizomycotina</taxon>
        <taxon>Sordariomycetes</taxon>
        <taxon>Hypocreomycetidae</taxon>
        <taxon>Glomerellales</taxon>
        <taxon>Glomerellaceae</taxon>
        <taxon>Colletotrichum</taxon>
        <taxon>Colletotrichum acutatum species complex</taxon>
    </lineage>
</organism>
<dbReference type="Gene3D" id="1.10.167.10">
    <property type="entry name" value="Regulator of G-protein Signalling 4, domain 2"/>
    <property type="match status" value="1"/>
</dbReference>
<feature type="transmembrane region" description="Helical" evidence="1">
    <location>
        <begin position="161"/>
        <end position="182"/>
    </location>
</feature>
<keyword evidence="1" id="KW-1133">Transmembrane helix</keyword>
<dbReference type="SUPFAM" id="SSF48097">
    <property type="entry name" value="Regulator of G-protein signaling, RGS"/>
    <property type="match status" value="1"/>
</dbReference>
<reference evidence="2" key="1">
    <citation type="journal article" date="2021" name="Mol. Plant Microbe Interact.">
        <title>Complete Genome Sequence of the Plant-Pathogenic Fungus Colletotrichum lupini.</title>
        <authorList>
            <person name="Baroncelli R."/>
            <person name="Pensec F."/>
            <person name="Da Lio D."/>
            <person name="Boufleur T."/>
            <person name="Vicente I."/>
            <person name="Sarrocco S."/>
            <person name="Picot A."/>
            <person name="Baraldi E."/>
            <person name="Sukno S."/>
            <person name="Thon M."/>
            <person name="Le Floch G."/>
        </authorList>
    </citation>
    <scope>NUCLEOTIDE SEQUENCE</scope>
    <source>
        <strain evidence="2">IMI 504893</strain>
    </source>
</reference>
<dbReference type="Proteomes" id="UP000830671">
    <property type="component" value="Chromosome 6"/>
</dbReference>
<dbReference type="GeneID" id="73345709"/>
<feature type="transmembrane region" description="Helical" evidence="1">
    <location>
        <begin position="219"/>
        <end position="238"/>
    </location>
</feature>
<name>A0A9Q8SZ89_9PEZI</name>
<keyword evidence="1" id="KW-0472">Membrane</keyword>
<dbReference type="RefSeq" id="XP_049147844.1">
    <property type="nucleotide sequence ID" value="XM_049290699.1"/>
</dbReference>
<feature type="transmembrane region" description="Helical" evidence="1">
    <location>
        <begin position="26"/>
        <end position="48"/>
    </location>
</feature>
<sequence>MDPAALAGLTIYNFPPMPPKWDRIGIFYITFCATWTAIVFAGMAFLWANRRNPILRLRGLPLAFGSIIFLHLYWCMAQITYPIGGTMPVVIAYDVQYFVMGIWFPLGIACFHASNSRFLHVAKLQRLHFTGTGAGSIRRGCNGSKTSWLCRFRNMDYGRRILIFIGIGAIFQCLLTTGMWVACKKYHPTFGIPGTEIRGDNIVEQLIDLGRGWEWWPTLLWQLIWTWIVAPTLIWRAWSIRDTMGWRTQTIGCCLSGLHATPMFLIASYVPAFNTINMYFPPSQWIHLSTMMFEIFTIFVPLFQIIRLRILLRNVTEANAKWETESQTTLRASTVTSFHGKKHPVSSSQAEKGQPIVCQTDSADIGTDIDSRLLTMTALDHALRENQGALQEFSALSDFSGENIAFLARVSEWKSRSWPNAISDSESRESLAHEEKLDAYNLALQIYADFISLEHADFPLNLPSQDMKQLFRVFDKPARILFGEDASVNTAVPFDDAYLRSRTGSSSGSSGDNRHQARYTGDIPAGFSSTVFDSAQDHIKYLVLTNTWPKFVREMHSRRRSSETSRSVMTAETTKSESSLLTKVSSRVSSLLRSAIFFSHYVTDGSPTLFFRFNLAVSYQFTTVSSQFWPELCLPLCGELSVGNSSLSLQDG</sequence>
<dbReference type="AlphaFoldDB" id="A0A9Q8SZ89"/>
<feature type="transmembrane region" description="Helical" evidence="1">
    <location>
        <begin position="250"/>
        <end position="273"/>
    </location>
</feature>
<dbReference type="KEGG" id="clup:CLUP02_11732"/>
<dbReference type="InterPro" id="IPR036305">
    <property type="entry name" value="RGS_sf"/>
</dbReference>
<proteinExistence type="predicted"/>